<dbReference type="GO" id="GO:0071949">
    <property type="term" value="F:FAD binding"/>
    <property type="evidence" value="ECO:0007669"/>
    <property type="project" value="TreeGrafter"/>
</dbReference>
<dbReference type="Gene3D" id="1.10.490.10">
    <property type="entry name" value="Globins"/>
    <property type="match status" value="1"/>
</dbReference>
<accession>A0A2W7NC66</accession>
<dbReference type="GO" id="GO:0046210">
    <property type="term" value="P:nitric oxide catabolic process"/>
    <property type="evidence" value="ECO:0007669"/>
    <property type="project" value="TreeGrafter"/>
</dbReference>
<dbReference type="AlphaFoldDB" id="A0A2W7NC66"/>
<dbReference type="RefSeq" id="WP_111536473.1">
    <property type="nucleotide sequence ID" value="NZ_QKZL01000004.1"/>
</dbReference>
<organism evidence="7 8">
    <name type="scientific">Palleronia aestuarii</name>
    <dbReference type="NCBI Taxonomy" id="568105"/>
    <lineage>
        <taxon>Bacteria</taxon>
        <taxon>Pseudomonadati</taxon>
        <taxon>Pseudomonadota</taxon>
        <taxon>Alphaproteobacteria</taxon>
        <taxon>Rhodobacterales</taxon>
        <taxon>Roseobacteraceae</taxon>
        <taxon>Palleronia</taxon>
    </lineage>
</organism>
<dbReference type="GO" id="GO:0019825">
    <property type="term" value="F:oxygen binding"/>
    <property type="evidence" value="ECO:0007669"/>
    <property type="project" value="InterPro"/>
</dbReference>
<evidence type="ECO:0000256" key="5">
    <source>
        <dbReference type="RuleBase" id="RU000356"/>
    </source>
</evidence>
<evidence type="ECO:0000256" key="3">
    <source>
        <dbReference type="ARBA" id="ARBA00022723"/>
    </source>
</evidence>
<dbReference type="InterPro" id="IPR009050">
    <property type="entry name" value="Globin-like_sf"/>
</dbReference>
<dbReference type="GO" id="GO:0005344">
    <property type="term" value="F:oxygen carrier activity"/>
    <property type="evidence" value="ECO:0007669"/>
    <property type="project" value="UniProtKB-KW"/>
</dbReference>
<feature type="domain" description="Globin" evidence="6">
    <location>
        <begin position="10"/>
        <end position="134"/>
    </location>
</feature>
<dbReference type="EMBL" id="QKZL01000004">
    <property type="protein sequence ID" value="PZX17570.1"/>
    <property type="molecule type" value="Genomic_DNA"/>
</dbReference>
<evidence type="ECO:0000256" key="2">
    <source>
        <dbReference type="ARBA" id="ARBA00022621"/>
    </source>
</evidence>
<evidence type="ECO:0000256" key="4">
    <source>
        <dbReference type="ARBA" id="ARBA00023004"/>
    </source>
</evidence>
<dbReference type="GO" id="GO:0020037">
    <property type="term" value="F:heme binding"/>
    <property type="evidence" value="ECO:0007669"/>
    <property type="project" value="InterPro"/>
</dbReference>
<reference evidence="7 8" key="1">
    <citation type="submission" date="2018-06" db="EMBL/GenBank/DDBJ databases">
        <title>Genomic Encyclopedia of Archaeal and Bacterial Type Strains, Phase II (KMG-II): from individual species to whole genera.</title>
        <authorList>
            <person name="Goeker M."/>
        </authorList>
    </citation>
    <scope>NUCLEOTIDE SEQUENCE [LARGE SCALE GENOMIC DNA]</scope>
    <source>
        <strain evidence="7 8">DSM 22009</strain>
    </source>
</reference>
<keyword evidence="8" id="KW-1185">Reference proteome</keyword>
<evidence type="ECO:0000313" key="8">
    <source>
        <dbReference type="Proteomes" id="UP000248916"/>
    </source>
</evidence>
<dbReference type="GO" id="GO:0046872">
    <property type="term" value="F:metal ion binding"/>
    <property type="evidence" value="ECO:0007669"/>
    <property type="project" value="UniProtKB-KW"/>
</dbReference>
<name>A0A2W7NC66_9RHOB</name>
<dbReference type="InterPro" id="IPR012292">
    <property type="entry name" value="Globin/Proto"/>
</dbReference>
<gene>
    <name evidence="7" type="ORF">LX81_01295</name>
</gene>
<dbReference type="Pfam" id="PF00042">
    <property type="entry name" value="Globin"/>
    <property type="match status" value="1"/>
</dbReference>
<protein>
    <submittedName>
        <fullName evidence="7">Hemoglobin-like flavoprotein</fullName>
    </submittedName>
</protein>
<proteinExistence type="inferred from homology"/>
<comment type="similarity">
    <text evidence="5">Belongs to the globin family.</text>
</comment>
<dbReference type="Proteomes" id="UP000248916">
    <property type="component" value="Unassembled WGS sequence"/>
</dbReference>
<evidence type="ECO:0000313" key="7">
    <source>
        <dbReference type="EMBL" id="PZX17570.1"/>
    </source>
</evidence>
<dbReference type="PANTHER" id="PTHR43396:SF3">
    <property type="entry name" value="FLAVOHEMOPROTEIN"/>
    <property type="match status" value="1"/>
</dbReference>
<dbReference type="PROSITE" id="PS01033">
    <property type="entry name" value="GLOBIN"/>
    <property type="match status" value="1"/>
</dbReference>
<dbReference type="OrthoDB" id="3213438at2"/>
<keyword evidence="4" id="KW-0408">Iron</keyword>
<keyword evidence="2 5" id="KW-0561">Oxygen transport</keyword>
<keyword evidence="1 5" id="KW-0349">Heme</keyword>
<dbReference type="SUPFAM" id="SSF46458">
    <property type="entry name" value="Globin-like"/>
    <property type="match status" value="1"/>
</dbReference>
<sequence length="149" mass="16410">MPITIEETLALSFTRLLPVKRRLGQTFYDRLFEQAPSLRRLFPESMALQQEAFFSTLCAIVREAGHPEGLRPRLLALGERHAAYGAEAEHFGLVGDTLLEALRETMPGGLSAVENAAWSEAIASVSETMIEGLEAERMRSSGPVRAARP</sequence>
<comment type="caution">
    <text evidence="7">The sequence shown here is derived from an EMBL/GenBank/DDBJ whole genome shotgun (WGS) entry which is preliminary data.</text>
</comment>
<dbReference type="GO" id="GO:0071500">
    <property type="term" value="P:cellular response to nitrosative stress"/>
    <property type="evidence" value="ECO:0007669"/>
    <property type="project" value="TreeGrafter"/>
</dbReference>
<keyword evidence="5" id="KW-0813">Transport</keyword>
<dbReference type="PANTHER" id="PTHR43396">
    <property type="entry name" value="FLAVOHEMOPROTEIN"/>
    <property type="match status" value="1"/>
</dbReference>
<evidence type="ECO:0000256" key="1">
    <source>
        <dbReference type="ARBA" id="ARBA00022617"/>
    </source>
</evidence>
<dbReference type="GO" id="GO:0008941">
    <property type="term" value="F:nitric oxide dioxygenase NAD(P)H activity"/>
    <property type="evidence" value="ECO:0007669"/>
    <property type="project" value="TreeGrafter"/>
</dbReference>
<evidence type="ECO:0000259" key="6">
    <source>
        <dbReference type="PROSITE" id="PS01033"/>
    </source>
</evidence>
<dbReference type="InterPro" id="IPR000971">
    <property type="entry name" value="Globin"/>
</dbReference>
<keyword evidence="3" id="KW-0479">Metal-binding</keyword>